<dbReference type="GO" id="GO:0016020">
    <property type="term" value="C:membrane"/>
    <property type="evidence" value="ECO:0007669"/>
    <property type="project" value="UniProtKB-SubCell"/>
</dbReference>
<dbReference type="InterPro" id="IPR050638">
    <property type="entry name" value="AA-Vitamin_Transporters"/>
</dbReference>
<feature type="transmembrane region" description="Helical" evidence="6">
    <location>
        <begin position="274"/>
        <end position="293"/>
    </location>
</feature>
<sequence>MPSPAAPAAAPGGVAIAIAMAAVYLIWGSTYLAIRFALEGGLPPLLMAGVRFVIAGGLMYAALRLRGVPAPTRAQWRNLAVMALLLLGLGNGMVCIAEQTVSSGMAAVAVASSPLWMAVFAAIRGDRPTRVEWVGLAIGFAGVVWLNAGSSLAASTTGLVALVVATIAWAYGSIWSRDRDLPSPFMGAAGQMLLGGVMLLAAGAAIGERVHAWPTPKGMLSVAYLAGFGSIVAFSAYIWLLHHVRPVLAGSYAYVNPAIAVALGAWLAHERFSAAELVAMGVILLGVVAITLAKAMPAKTRAPGARVSR</sequence>
<dbReference type="PANTHER" id="PTHR32322:SF2">
    <property type="entry name" value="EAMA DOMAIN-CONTAINING PROTEIN"/>
    <property type="match status" value="1"/>
</dbReference>
<reference evidence="8 9" key="1">
    <citation type="submission" date="2018-08" db="EMBL/GenBank/DDBJ databases">
        <title>Lysobacter weifangensis sp. nov., a new member of the family 'Xanthomonadaceae', isolated from soil in a farmland.</title>
        <authorList>
            <person name="Zhao H."/>
        </authorList>
    </citation>
    <scope>NUCLEOTIDE SEQUENCE [LARGE SCALE GENOMIC DNA]</scope>
    <source>
        <strain evidence="8 9">WF-2</strain>
    </source>
</reference>
<comment type="caution">
    <text evidence="8">The sequence shown here is derived from an EMBL/GenBank/DDBJ whole genome shotgun (WGS) entry which is preliminary data.</text>
</comment>
<name>A0A372DHY4_9GAMM</name>
<organism evidence="8 9">
    <name type="scientific">Cognatiluteimonas weifangensis</name>
    <dbReference type="NCBI Taxonomy" id="2303539"/>
    <lineage>
        <taxon>Bacteria</taxon>
        <taxon>Pseudomonadati</taxon>
        <taxon>Pseudomonadota</taxon>
        <taxon>Gammaproteobacteria</taxon>
        <taxon>Lysobacterales</taxon>
        <taxon>Lysobacteraceae</taxon>
        <taxon>Cognatiluteimonas</taxon>
    </lineage>
</organism>
<evidence type="ECO:0000256" key="5">
    <source>
        <dbReference type="ARBA" id="ARBA00023136"/>
    </source>
</evidence>
<keyword evidence="5 6" id="KW-0472">Membrane</keyword>
<evidence type="ECO:0000256" key="4">
    <source>
        <dbReference type="ARBA" id="ARBA00022989"/>
    </source>
</evidence>
<comment type="subcellular location">
    <subcellularLocation>
        <location evidence="1">Membrane</location>
        <topology evidence="1">Multi-pass membrane protein</topology>
    </subcellularLocation>
</comment>
<evidence type="ECO:0000313" key="8">
    <source>
        <dbReference type="EMBL" id="RFP59175.1"/>
    </source>
</evidence>
<dbReference type="SUPFAM" id="SSF103481">
    <property type="entry name" value="Multidrug resistance efflux transporter EmrE"/>
    <property type="match status" value="2"/>
</dbReference>
<feature type="transmembrane region" description="Helical" evidence="6">
    <location>
        <begin position="46"/>
        <end position="67"/>
    </location>
</feature>
<evidence type="ECO:0000256" key="3">
    <source>
        <dbReference type="ARBA" id="ARBA00022692"/>
    </source>
</evidence>
<dbReference type="InterPro" id="IPR037185">
    <property type="entry name" value="EmrE-like"/>
</dbReference>
<keyword evidence="4 6" id="KW-1133">Transmembrane helix</keyword>
<evidence type="ECO:0000256" key="6">
    <source>
        <dbReference type="SAM" id="Phobius"/>
    </source>
</evidence>
<comment type="similarity">
    <text evidence="2">Belongs to the EamA transporter family.</text>
</comment>
<dbReference type="Proteomes" id="UP000262917">
    <property type="component" value="Unassembled WGS sequence"/>
</dbReference>
<dbReference type="NCBIfam" id="NF008432">
    <property type="entry name" value="PRK11272.1"/>
    <property type="match status" value="1"/>
</dbReference>
<dbReference type="EMBL" id="QVPD01000014">
    <property type="protein sequence ID" value="RFP59175.1"/>
    <property type="molecule type" value="Genomic_DNA"/>
</dbReference>
<gene>
    <name evidence="8" type="primary">yedA</name>
    <name evidence="8" type="ORF">D0Y53_11320</name>
</gene>
<feature type="transmembrane region" description="Helical" evidence="6">
    <location>
        <begin position="105"/>
        <end position="123"/>
    </location>
</feature>
<accession>A0A372DHY4</accession>
<evidence type="ECO:0000256" key="2">
    <source>
        <dbReference type="ARBA" id="ARBA00007362"/>
    </source>
</evidence>
<keyword evidence="3 6" id="KW-0812">Transmembrane</keyword>
<feature type="transmembrane region" description="Helical" evidence="6">
    <location>
        <begin position="79"/>
        <end position="99"/>
    </location>
</feature>
<feature type="transmembrane region" description="Helical" evidence="6">
    <location>
        <begin position="247"/>
        <end position="268"/>
    </location>
</feature>
<dbReference type="OrthoDB" id="9812547at2"/>
<proteinExistence type="inferred from homology"/>
<feature type="transmembrane region" description="Helical" evidence="6">
    <location>
        <begin position="130"/>
        <end position="146"/>
    </location>
</feature>
<evidence type="ECO:0000256" key="1">
    <source>
        <dbReference type="ARBA" id="ARBA00004141"/>
    </source>
</evidence>
<dbReference type="InterPro" id="IPR000620">
    <property type="entry name" value="EamA_dom"/>
</dbReference>
<dbReference type="PANTHER" id="PTHR32322">
    <property type="entry name" value="INNER MEMBRANE TRANSPORTER"/>
    <property type="match status" value="1"/>
</dbReference>
<dbReference type="Pfam" id="PF00892">
    <property type="entry name" value="EamA"/>
    <property type="match status" value="2"/>
</dbReference>
<dbReference type="RefSeq" id="WP_117203432.1">
    <property type="nucleotide sequence ID" value="NZ_JBHTBK010000025.1"/>
</dbReference>
<feature type="transmembrane region" description="Helical" evidence="6">
    <location>
        <begin position="12"/>
        <end position="34"/>
    </location>
</feature>
<feature type="transmembrane region" description="Helical" evidence="6">
    <location>
        <begin position="184"/>
        <end position="206"/>
    </location>
</feature>
<dbReference type="AlphaFoldDB" id="A0A372DHY4"/>
<feature type="domain" description="EamA" evidence="7">
    <location>
        <begin position="157"/>
        <end position="291"/>
    </location>
</feature>
<evidence type="ECO:0000313" key="9">
    <source>
        <dbReference type="Proteomes" id="UP000262917"/>
    </source>
</evidence>
<evidence type="ECO:0000259" key="7">
    <source>
        <dbReference type="Pfam" id="PF00892"/>
    </source>
</evidence>
<feature type="transmembrane region" description="Helical" evidence="6">
    <location>
        <begin position="218"/>
        <end position="240"/>
    </location>
</feature>
<feature type="transmembrane region" description="Helical" evidence="6">
    <location>
        <begin position="152"/>
        <end position="172"/>
    </location>
</feature>
<keyword evidence="9" id="KW-1185">Reference proteome</keyword>
<protein>
    <submittedName>
        <fullName evidence="8">Drug/metabolite exporter YedA</fullName>
    </submittedName>
</protein>
<feature type="domain" description="EamA" evidence="7">
    <location>
        <begin position="17"/>
        <end position="147"/>
    </location>
</feature>